<dbReference type="InterPro" id="IPR029052">
    <property type="entry name" value="Metallo-depent_PP-like"/>
</dbReference>
<dbReference type="Gene3D" id="3.60.21.10">
    <property type="match status" value="1"/>
</dbReference>
<dbReference type="InterPro" id="IPR004843">
    <property type="entry name" value="Calcineurin-like_PHP"/>
</dbReference>
<dbReference type="PANTHER" id="PTHR30337">
    <property type="entry name" value="COMPONENT OF ATP-DEPENDENT DSDNA EXONUCLEASE"/>
    <property type="match status" value="1"/>
</dbReference>
<evidence type="ECO:0000313" key="3">
    <source>
        <dbReference type="EMBL" id="PTX64423.1"/>
    </source>
</evidence>
<accession>A0A2T6C807</accession>
<organism evidence="3 4">
    <name type="scientific">Melghirimyces profundicolus</name>
    <dbReference type="NCBI Taxonomy" id="1242148"/>
    <lineage>
        <taxon>Bacteria</taxon>
        <taxon>Bacillati</taxon>
        <taxon>Bacillota</taxon>
        <taxon>Bacilli</taxon>
        <taxon>Bacillales</taxon>
        <taxon>Thermoactinomycetaceae</taxon>
        <taxon>Melghirimyces</taxon>
    </lineage>
</organism>
<comment type="caution">
    <text evidence="3">The sequence shown here is derived from an EMBL/GenBank/DDBJ whole genome shotgun (WGS) entry which is preliminary data.</text>
</comment>
<dbReference type="InterPro" id="IPR041796">
    <property type="entry name" value="Mre11_N"/>
</dbReference>
<feature type="domain" description="Calcineurin-like phosphoesterase" evidence="2">
    <location>
        <begin position="6"/>
        <end position="194"/>
    </location>
</feature>
<keyword evidence="4" id="KW-1185">Reference proteome</keyword>
<evidence type="ECO:0000256" key="1">
    <source>
        <dbReference type="ARBA" id="ARBA00022801"/>
    </source>
</evidence>
<dbReference type="CDD" id="cd00840">
    <property type="entry name" value="MPP_Mre11_N"/>
    <property type="match status" value="1"/>
</dbReference>
<dbReference type="PANTHER" id="PTHR30337:SF7">
    <property type="entry name" value="PHOSPHOESTERASE"/>
    <property type="match status" value="1"/>
</dbReference>
<dbReference type="RefSeq" id="WP_108021970.1">
    <property type="nucleotide sequence ID" value="NZ_QBKR01000003.1"/>
</dbReference>
<reference evidence="3 4" key="1">
    <citation type="submission" date="2018-04" db="EMBL/GenBank/DDBJ databases">
        <title>Genomic Encyclopedia of Archaeal and Bacterial Type Strains, Phase II (KMG-II): from individual species to whole genera.</title>
        <authorList>
            <person name="Goeker M."/>
        </authorList>
    </citation>
    <scope>NUCLEOTIDE SEQUENCE [LARGE SCALE GENOMIC DNA]</scope>
    <source>
        <strain evidence="3 4">DSM 45787</strain>
    </source>
</reference>
<dbReference type="Proteomes" id="UP000244240">
    <property type="component" value="Unassembled WGS sequence"/>
</dbReference>
<keyword evidence="3" id="KW-0269">Exonuclease</keyword>
<name>A0A2T6C807_9BACL</name>
<keyword evidence="1" id="KW-0378">Hydrolase</keyword>
<keyword evidence="3" id="KW-0540">Nuclease</keyword>
<dbReference type="EMBL" id="QBKR01000003">
    <property type="protein sequence ID" value="PTX64423.1"/>
    <property type="molecule type" value="Genomic_DNA"/>
</dbReference>
<dbReference type="InterPro" id="IPR050535">
    <property type="entry name" value="DNA_Repair-Maintenance_Comp"/>
</dbReference>
<dbReference type="AlphaFoldDB" id="A0A2T6C807"/>
<protein>
    <submittedName>
        <fullName evidence="3">DNA repair exonuclease SbcCD nuclease subunit</fullName>
    </submittedName>
</protein>
<sequence>MASSFTFVHTADLHLDLPVKGWKEPEKLMERRRDYRSTFRRIVDLARDRKAAFLLIAGDFLEHGYVDRSTLDFVMDQLNRIPGTGVWVAPGNHDPYRADSVYRTVKWPDHVHFFSEQWEDHYFAEYDLRLYGKGFADSWERDPSLPEVRGDGERRLMAVHGTLMDQLEPDDYFPIGVEELAAMEMDYVALGHIHRASTRRLGNGRNTLVRYPGSPEALNWKETGERTVSLVTVDEDGFRLESVPIHSRLYEIEEIEVEGCETNGQVAARIAGRIREEDRKDCRRFVLTGTRSPESEFSPSEITDQLKAEGFFYVECVDRTVPGFDLDQLRAADGVVGAFVRRMEAKIESAPRDEKDLLEEAFHKGLTLLMAEVGQG</sequence>
<dbReference type="SUPFAM" id="SSF56300">
    <property type="entry name" value="Metallo-dependent phosphatases"/>
    <property type="match status" value="1"/>
</dbReference>
<evidence type="ECO:0000259" key="2">
    <source>
        <dbReference type="Pfam" id="PF00149"/>
    </source>
</evidence>
<evidence type="ECO:0000313" key="4">
    <source>
        <dbReference type="Proteomes" id="UP000244240"/>
    </source>
</evidence>
<dbReference type="OrthoDB" id="9773856at2"/>
<dbReference type="Pfam" id="PF00149">
    <property type="entry name" value="Metallophos"/>
    <property type="match status" value="1"/>
</dbReference>
<dbReference type="GO" id="GO:0004527">
    <property type="term" value="F:exonuclease activity"/>
    <property type="evidence" value="ECO:0007669"/>
    <property type="project" value="UniProtKB-KW"/>
</dbReference>
<gene>
    <name evidence="3" type="ORF">C8P63_103209</name>
</gene>
<proteinExistence type="predicted"/>